<gene>
    <name evidence="1" type="ORF">QFZ34_004152</name>
</gene>
<comment type="caution">
    <text evidence="1">The sequence shown here is derived from an EMBL/GenBank/DDBJ whole genome shotgun (WGS) entry which is preliminary data.</text>
</comment>
<dbReference type="Proteomes" id="UP001237780">
    <property type="component" value="Unassembled WGS sequence"/>
</dbReference>
<evidence type="ECO:0000313" key="2">
    <source>
        <dbReference type="Proteomes" id="UP001237780"/>
    </source>
</evidence>
<protein>
    <submittedName>
        <fullName evidence="1">Uncharacterized protein</fullName>
    </submittedName>
</protein>
<accession>A0ABU0SE24</accession>
<keyword evidence="2" id="KW-1185">Reference proteome</keyword>
<sequence length="69" mass="7953">MTLTHIANVAMKRLTVTNDITSWKSSLIGKTLLRLHYVYVLFHFCSKVKRISGMVSAMVFKLLMRGKYC</sequence>
<reference evidence="1 2" key="1">
    <citation type="submission" date="2023-07" db="EMBL/GenBank/DDBJ databases">
        <title>Comparative genomics of wheat-associated soil bacteria to identify genetic determinants of phenazine resistance.</title>
        <authorList>
            <person name="Mouncey N."/>
        </authorList>
    </citation>
    <scope>NUCLEOTIDE SEQUENCE [LARGE SCALE GENOMIC DNA]</scope>
    <source>
        <strain evidence="1 2">W4I11</strain>
    </source>
</reference>
<organism evidence="1 2">
    <name type="scientific">Phyllobacterium ifriqiyense</name>
    <dbReference type="NCBI Taxonomy" id="314238"/>
    <lineage>
        <taxon>Bacteria</taxon>
        <taxon>Pseudomonadati</taxon>
        <taxon>Pseudomonadota</taxon>
        <taxon>Alphaproteobacteria</taxon>
        <taxon>Hyphomicrobiales</taxon>
        <taxon>Phyllobacteriaceae</taxon>
        <taxon>Phyllobacterium</taxon>
    </lineage>
</organism>
<evidence type="ECO:0000313" key="1">
    <source>
        <dbReference type="EMBL" id="MDQ0998970.1"/>
    </source>
</evidence>
<proteinExistence type="predicted"/>
<dbReference type="EMBL" id="JAUSZT010000003">
    <property type="protein sequence ID" value="MDQ0998970.1"/>
    <property type="molecule type" value="Genomic_DNA"/>
</dbReference>
<name>A0ABU0SE24_9HYPH</name>